<dbReference type="SUPFAM" id="SSF51695">
    <property type="entry name" value="PLC-like phosphodiesterases"/>
    <property type="match status" value="1"/>
</dbReference>
<dbReference type="PANTHER" id="PTHR31571">
    <property type="entry name" value="ALTERED INHERITANCE OF MITOCHONDRIA PROTEIN 6"/>
    <property type="match status" value="1"/>
</dbReference>
<dbReference type="GO" id="GO:0008081">
    <property type="term" value="F:phosphoric diester hydrolase activity"/>
    <property type="evidence" value="ECO:0007669"/>
    <property type="project" value="InterPro"/>
</dbReference>
<dbReference type="InterPro" id="IPR017946">
    <property type="entry name" value="PLC-like_Pdiesterase_TIM-brl"/>
</dbReference>
<evidence type="ECO:0000256" key="2">
    <source>
        <dbReference type="SAM" id="SignalP"/>
    </source>
</evidence>
<reference evidence="3" key="1">
    <citation type="journal article" date="2023" name="Mol. Plant Microbe Interact.">
        <title>Elucidating the Obligate Nature and Biological Capacity of an Invasive Fungal Corn Pathogen.</title>
        <authorList>
            <person name="MacCready J.S."/>
            <person name="Roggenkamp E.M."/>
            <person name="Gdanetz K."/>
            <person name="Chilvers M.I."/>
        </authorList>
    </citation>
    <scope>NUCLEOTIDE SEQUENCE</scope>
    <source>
        <strain evidence="3">PM02</strain>
    </source>
</reference>
<dbReference type="GO" id="GO:0006629">
    <property type="term" value="P:lipid metabolic process"/>
    <property type="evidence" value="ECO:0007669"/>
    <property type="project" value="InterPro"/>
</dbReference>
<organism evidence="3 4">
    <name type="scientific">Phyllachora maydis</name>
    <dbReference type="NCBI Taxonomy" id="1825666"/>
    <lineage>
        <taxon>Eukaryota</taxon>
        <taxon>Fungi</taxon>
        <taxon>Dikarya</taxon>
        <taxon>Ascomycota</taxon>
        <taxon>Pezizomycotina</taxon>
        <taxon>Sordariomycetes</taxon>
        <taxon>Sordariomycetidae</taxon>
        <taxon>Phyllachorales</taxon>
        <taxon>Phyllachoraceae</taxon>
        <taxon>Phyllachora</taxon>
    </lineage>
</organism>
<name>A0AAD9I5I2_9PEZI</name>
<accession>A0AAD9I5I2</accession>
<evidence type="ECO:0000256" key="1">
    <source>
        <dbReference type="ARBA" id="ARBA00008858"/>
    </source>
</evidence>
<gene>
    <name evidence="3" type="ORF">P8C59_005839</name>
</gene>
<evidence type="ECO:0008006" key="5">
    <source>
        <dbReference type="Google" id="ProtNLM"/>
    </source>
</evidence>
<protein>
    <recommendedName>
        <fullName evidence="5">Altered inheritance of mitochondria protein 6</fullName>
    </recommendedName>
</protein>
<dbReference type="PANTHER" id="PTHR31571:SF5">
    <property type="entry name" value="ALTERED INHERITANCE OF MITOCHONDRIA PROTEIN 6"/>
    <property type="match status" value="1"/>
</dbReference>
<comment type="similarity">
    <text evidence="1">Belongs to the AIM6 family.</text>
</comment>
<feature type="chain" id="PRO_5042143450" description="Altered inheritance of mitochondria protein 6" evidence="2">
    <location>
        <begin position="17"/>
        <end position="309"/>
    </location>
</feature>
<dbReference type="InterPro" id="IPR039559">
    <property type="entry name" value="AIM6_PI-PLC-like_dom"/>
</dbReference>
<keyword evidence="4" id="KW-1185">Reference proteome</keyword>
<sequence length="309" mass="32259">MFSGLVAACAAVLVAAQSSIPLSSGLQSILAEEAASVRAAYPTNLTQGIVPKGFHSHNDYWRRVPFWSALAAGATSIEADVWLYNGTLYVGHDESALSPSRTLDSLYLQPLLQVLRAQNPASPFVAGGPTRNGVFDTAPGQTLHLFIDVKTDGPTTWPQVVGALGPLRRAGYLTSVDGAAVAPGPVTVVGTGNTPRGLVEGVSPRDYFWDGPLATLNGTDAHVTRGVSPVASADFAAVLGPVVGGPALDADQTARLRAQVAHAHAKGILVRYWDLPGWPVGTRNAVWRILADAGVDLINVDDLAAIADF</sequence>
<evidence type="ECO:0000313" key="3">
    <source>
        <dbReference type="EMBL" id="KAK2071411.1"/>
    </source>
</evidence>
<dbReference type="EMBL" id="JAQQPM010000005">
    <property type="protein sequence ID" value="KAK2071411.1"/>
    <property type="molecule type" value="Genomic_DNA"/>
</dbReference>
<dbReference type="InterPro" id="IPR051236">
    <property type="entry name" value="HAT_RTT109-like"/>
</dbReference>
<keyword evidence="2" id="KW-0732">Signal</keyword>
<proteinExistence type="inferred from homology"/>
<dbReference type="AlphaFoldDB" id="A0AAD9I5I2"/>
<dbReference type="CDD" id="cd08577">
    <property type="entry name" value="PI-PLCc_GDPD_SF_unchar3"/>
    <property type="match status" value="1"/>
</dbReference>
<dbReference type="Proteomes" id="UP001217918">
    <property type="component" value="Unassembled WGS sequence"/>
</dbReference>
<dbReference type="Gene3D" id="3.20.20.190">
    <property type="entry name" value="Phosphatidylinositol (PI) phosphodiesterase"/>
    <property type="match status" value="1"/>
</dbReference>
<feature type="signal peptide" evidence="2">
    <location>
        <begin position="1"/>
        <end position="16"/>
    </location>
</feature>
<evidence type="ECO:0000313" key="4">
    <source>
        <dbReference type="Proteomes" id="UP001217918"/>
    </source>
</evidence>
<comment type="caution">
    <text evidence="3">The sequence shown here is derived from an EMBL/GenBank/DDBJ whole genome shotgun (WGS) entry which is preliminary data.</text>
</comment>